<evidence type="ECO:0000313" key="2">
    <source>
        <dbReference type="Proteomes" id="UP000235672"/>
    </source>
</evidence>
<reference evidence="1 2" key="1">
    <citation type="submission" date="2016-05" db="EMBL/GenBank/DDBJ databases">
        <title>A degradative enzymes factory behind the ericoid mycorrhizal symbiosis.</title>
        <authorList>
            <consortium name="DOE Joint Genome Institute"/>
            <person name="Martino E."/>
            <person name="Morin E."/>
            <person name="Grelet G."/>
            <person name="Kuo A."/>
            <person name="Kohler A."/>
            <person name="Daghino S."/>
            <person name="Barry K."/>
            <person name="Choi C."/>
            <person name="Cichocki N."/>
            <person name="Clum A."/>
            <person name="Copeland A."/>
            <person name="Hainaut M."/>
            <person name="Haridas S."/>
            <person name="Labutti K."/>
            <person name="Lindquist E."/>
            <person name="Lipzen A."/>
            <person name="Khouja H.-R."/>
            <person name="Murat C."/>
            <person name="Ohm R."/>
            <person name="Olson A."/>
            <person name="Spatafora J."/>
            <person name="Veneault-Fourrey C."/>
            <person name="Henrissat B."/>
            <person name="Grigoriev I."/>
            <person name="Martin F."/>
            <person name="Perotto S."/>
        </authorList>
    </citation>
    <scope>NUCLEOTIDE SEQUENCE [LARGE SCALE GENOMIC DNA]</scope>
    <source>
        <strain evidence="1 2">UAMH 7357</strain>
    </source>
</reference>
<evidence type="ECO:0008006" key="3">
    <source>
        <dbReference type="Google" id="ProtNLM"/>
    </source>
</evidence>
<accession>A0A2J6PY82</accession>
<protein>
    <recommendedName>
        <fullName evidence="3">WD40 repeat-like protein</fullName>
    </recommendedName>
</protein>
<evidence type="ECO:0000313" key="1">
    <source>
        <dbReference type="EMBL" id="PMD18998.1"/>
    </source>
</evidence>
<dbReference type="Proteomes" id="UP000235672">
    <property type="component" value="Unassembled WGS sequence"/>
</dbReference>
<dbReference type="SUPFAM" id="SSF50978">
    <property type="entry name" value="WD40 repeat-like"/>
    <property type="match status" value="1"/>
</dbReference>
<dbReference type="STRING" id="1745343.A0A2J6PY82"/>
<dbReference type="PANTHER" id="PTHR13211:SF0">
    <property type="entry name" value="TELOMERASE CAJAL BODY PROTEIN 1"/>
    <property type="match status" value="1"/>
</dbReference>
<dbReference type="AlphaFoldDB" id="A0A2J6PY82"/>
<dbReference type="Gene3D" id="2.130.10.10">
    <property type="entry name" value="YVTN repeat-like/Quinoprotein amine dehydrogenase"/>
    <property type="match status" value="1"/>
</dbReference>
<gene>
    <name evidence="1" type="ORF">NA56DRAFT_660878</name>
</gene>
<dbReference type="InterPro" id="IPR051150">
    <property type="entry name" value="SWT21/TCAB1_mRNA_Telomere"/>
</dbReference>
<dbReference type="InterPro" id="IPR036322">
    <property type="entry name" value="WD40_repeat_dom_sf"/>
</dbReference>
<name>A0A2J6PY82_9HELO</name>
<dbReference type="EMBL" id="KZ613491">
    <property type="protein sequence ID" value="PMD18998.1"/>
    <property type="molecule type" value="Genomic_DNA"/>
</dbReference>
<organism evidence="1 2">
    <name type="scientific">Hyaloscypha hepaticicola</name>
    <dbReference type="NCBI Taxonomy" id="2082293"/>
    <lineage>
        <taxon>Eukaryota</taxon>
        <taxon>Fungi</taxon>
        <taxon>Dikarya</taxon>
        <taxon>Ascomycota</taxon>
        <taxon>Pezizomycotina</taxon>
        <taxon>Leotiomycetes</taxon>
        <taxon>Helotiales</taxon>
        <taxon>Hyaloscyphaceae</taxon>
        <taxon>Hyaloscypha</taxon>
    </lineage>
</organism>
<dbReference type="InterPro" id="IPR015943">
    <property type="entry name" value="WD40/YVTN_repeat-like_dom_sf"/>
</dbReference>
<sequence>MEQNSRGPRLVASTSDTYCCSIANSKVRESKLQEVQFGEEVNLPADMRDEEFESNYFKSAQWSPDGTSLITSNEDNTIRTFILPPTLLESPSPITLTPYTIHTHPTSINCLTSYPLFSLSDPTTTLYLSTGIDLPIRLTNALSPNPTSISSYPLISPTTEAYYTPSSLLWSSPGHFLAGTDCLIALFDVSRNGEGPLSRMPTIPSKRHKMKGGGVGMRGIVSALSMQPSSENMEAGMLAAGTWTRWVGLYDMGGMGGTVATWSIGEAADKDAGVGGTGITQTTWSPCGRYLFVVERQSRGVLVYDVRVTGKLVCWLEGRQAETNQRLGVDIFGAEKGTEIWAGGTDGIVRAWEGVGLSEGAQERSWQWEAHGGNFGSELYLDN</sequence>
<proteinExistence type="predicted"/>
<dbReference type="PANTHER" id="PTHR13211">
    <property type="entry name" value="TELOMERASE CAJAL BODY PROTEIN 1"/>
    <property type="match status" value="1"/>
</dbReference>
<dbReference type="OrthoDB" id="239865at2759"/>
<keyword evidence="2" id="KW-1185">Reference proteome</keyword>